<sequence length="208" mass="23806">MAIRKLAWRWRAACAMIVFIAAWAIYSMARPADEVVLTIGEPYEQVRRQSRSTLPPAEPNTTWGGFVIRPARLRFSDPRYSFVTPAAKFLTVSYDEHGNVGSVTLSPQVETLPLDDTMAILTDLQNQLRRGGWRLIRATENPAMTDTPAMRAEIRSRADPITYWLADDKYQIILDVRRFIHENRPNDERYLITLQLSGPPWIEDYPGG</sequence>
<dbReference type="Proteomes" id="UP001629392">
    <property type="component" value="Unassembled WGS sequence"/>
</dbReference>
<protein>
    <submittedName>
        <fullName evidence="1">Flagellar biosynthesis sigma factor</fullName>
    </submittedName>
</protein>
<dbReference type="EMBL" id="JAQQCL010000004">
    <property type="protein sequence ID" value="MFM0716219.1"/>
    <property type="molecule type" value="Genomic_DNA"/>
</dbReference>
<keyword evidence="2" id="KW-1185">Reference proteome</keyword>
<organism evidence="1 2">
    <name type="scientific">Paraburkholderia strydomiana</name>
    <dbReference type="NCBI Taxonomy" id="1245417"/>
    <lineage>
        <taxon>Bacteria</taxon>
        <taxon>Pseudomonadati</taxon>
        <taxon>Pseudomonadota</taxon>
        <taxon>Betaproteobacteria</taxon>
        <taxon>Burkholderiales</taxon>
        <taxon>Burkholderiaceae</taxon>
        <taxon>Paraburkholderia</taxon>
    </lineage>
</organism>
<gene>
    <name evidence="1" type="ORF">PQQ73_07775</name>
</gene>
<name>A0ABW9E9G6_9BURK</name>
<evidence type="ECO:0000313" key="1">
    <source>
        <dbReference type="EMBL" id="MFM0716219.1"/>
    </source>
</evidence>
<evidence type="ECO:0000313" key="2">
    <source>
        <dbReference type="Proteomes" id="UP001629392"/>
    </source>
</evidence>
<dbReference type="RefSeq" id="WP_408152613.1">
    <property type="nucleotide sequence ID" value="NZ_JAQQCL010000004.1"/>
</dbReference>
<keyword evidence="1" id="KW-0966">Cell projection</keyword>
<reference evidence="1 2" key="1">
    <citation type="journal article" date="2024" name="Chem. Sci.">
        <title>Discovery of megapolipeptins by genome mining of a Burkholderiales bacteria collection.</title>
        <authorList>
            <person name="Paulo B.S."/>
            <person name="Recchia M.J.J."/>
            <person name="Lee S."/>
            <person name="Fergusson C.H."/>
            <person name="Romanowski S.B."/>
            <person name="Hernandez A."/>
            <person name="Krull N."/>
            <person name="Liu D.Y."/>
            <person name="Cavanagh H."/>
            <person name="Bos A."/>
            <person name="Gray C.A."/>
            <person name="Murphy B.T."/>
            <person name="Linington R.G."/>
            <person name="Eustaquio A.S."/>
        </authorList>
    </citation>
    <scope>NUCLEOTIDE SEQUENCE [LARGE SCALE GENOMIC DNA]</scope>
    <source>
        <strain evidence="1 2">RL17-350-BIC-E</strain>
    </source>
</reference>
<accession>A0ABW9E9G6</accession>
<keyword evidence="1" id="KW-0282">Flagellum</keyword>
<keyword evidence="1" id="KW-0969">Cilium</keyword>
<proteinExistence type="predicted"/>
<comment type="caution">
    <text evidence="1">The sequence shown here is derived from an EMBL/GenBank/DDBJ whole genome shotgun (WGS) entry which is preliminary data.</text>
</comment>